<dbReference type="GO" id="GO:0015920">
    <property type="term" value="P:lipopolysaccharide transport"/>
    <property type="evidence" value="ECO:0007669"/>
    <property type="project" value="InterPro"/>
</dbReference>
<evidence type="ECO:0000259" key="2">
    <source>
        <dbReference type="Pfam" id="PF19838"/>
    </source>
</evidence>
<gene>
    <name evidence="3" type="ORF">HYY20_13060</name>
</gene>
<dbReference type="PANTHER" id="PTHR30189">
    <property type="entry name" value="LPS-ASSEMBLY PROTEIN"/>
    <property type="match status" value="1"/>
</dbReference>
<feature type="signal peptide" evidence="1">
    <location>
        <begin position="1"/>
        <end position="26"/>
    </location>
</feature>
<proteinExistence type="inferred from homology"/>
<dbReference type="AlphaFoldDB" id="A0A932FXX2"/>
<accession>A0A932FXX2</accession>
<dbReference type="Gene3D" id="2.60.450.10">
    <property type="entry name" value="Lipopolysaccharide (LPS) transport protein A like domain"/>
    <property type="match status" value="1"/>
</dbReference>
<dbReference type="GO" id="GO:1990351">
    <property type="term" value="C:transporter complex"/>
    <property type="evidence" value="ECO:0007669"/>
    <property type="project" value="TreeGrafter"/>
</dbReference>
<dbReference type="GO" id="GO:0009279">
    <property type="term" value="C:cell outer membrane"/>
    <property type="evidence" value="ECO:0007669"/>
    <property type="project" value="InterPro"/>
</dbReference>
<feature type="domain" description="LPS-assembly protein LptD central" evidence="2">
    <location>
        <begin position="180"/>
        <end position="349"/>
    </location>
</feature>
<evidence type="ECO:0000313" key="4">
    <source>
        <dbReference type="Proteomes" id="UP000769766"/>
    </source>
</evidence>
<organism evidence="3 4">
    <name type="scientific">Tectimicrobiota bacterium</name>
    <dbReference type="NCBI Taxonomy" id="2528274"/>
    <lineage>
        <taxon>Bacteria</taxon>
        <taxon>Pseudomonadati</taxon>
        <taxon>Nitrospinota/Tectimicrobiota group</taxon>
        <taxon>Candidatus Tectimicrobiota</taxon>
    </lineage>
</organism>
<dbReference type="InterPro" id="IPR045659">
    <property type="entry name" value="LptD_2"/>
</dbReference>
<dbReference type="Pfam" id="PF19838">
    <property type="entry name" value="LptD_2"/>
    <property type="match status" value="1"/>
</dbReference>
<dbReference type="Proteomes" id="UP000769766">
    <property type="component" value="Unassembled WGS sequence"/>
</dbReference>
<dbReference type="HAMAP" id="MF_01411">
    <property type="entry name" value="LPS_assembly_LptD"/>
    <property type="match status" value="1"/>
</dbReference>
<evidence type="ECO:0000256" key="1">
    <source>
        <dbReference type="SAM" id="SignalP"/>
    </source>
</evidence>
<protein>
    <submittedName>
        <fullName evidence="3">LPS-assembly protein LptD</fullName>
    </submittedName>
</protein>
<dbReference type="InterPro" id="IPR050218">
    <property type="entry name" value="LptD"/>
</dbReference>
<feature type="chain" id="PRO_5037610768" evidence="1">
    <location>
        <begin position="27"/>
        <end position="755"/>
    </location>
</feature>
<reference evidence="3" key="1">
    <citation type="submission" date="2020-07" db="EMBL/GenBank/DDBJ databases">
        <title>Huge and variable diversity of episymbiotic CPR bacteria and DPANN archaea in groundwater ecosystems.</title>
        <authorList>
            <person name="He C.Y."/>
            <person name="Keren R."/>
            <person name="Whittaker M."/>
            <person name="Farag I.F."/>
            <person name="Doudna J."/>
            <person name="Cate J.H.D."/>
            <person name="Banfield J.F."/>
        </authorList>
    </citation>
    <scope>NUCLEOTIDE SEQUENCE</scope>
    <source>
        <strain evidence="3">NC_groundwater_672_Ag_B-0.1um_62_36</strain>
    </source>
</reference>
<comment type="caution">
    <text evidence="3">The sequence shown here is derived from an EMBL/GenBank/DDBJ whole genome shotgun (WGS) entry which is preliminary data.</text>
</comment>
<dbReference type="InterPro" id="IPR020889">
    <property type="entry name" value="LipoPS_assembly_LptD"/>
</dbReference>
<dbReference type="PANTHER" id="PTHR30189:SF1">
    <property type="entry name" value="LPS-ASSEMBLY PROTEIN LPTD"/>
    <property type="match status" value="1"/>
</dbReference>
<evidence type="ECO:0000313" key="3">
    <source>
        <dbReference type="EMBL" id="MBI2877797.1"/>
    </source>
</evidence>
<dbReference type="GO" id="GO:0043165">
    <property type="term" value="P:Gram-negative-bacterium-type cell outer membrane assembly"/>
    <property type="evidence" value="ECO:0007669"/>
    <property type="project" value="InterPro"/>
</dbReference>
<name>A0A932FXX2_UNCTE</name>
<keyword evidence="1" id="KW-0732">Signal</keyword>
<sequence length="755" mass="86961">MRKFHLMGWLLPLAFLLFLAPQRAQGAPEQGETLASSPITILADHLEQRQDQSLVIGQGFVDVRFGDFRVQADQVQINTRTGEGFASGNVEIQDQDSHLYCDRIEFNIFTKRGVMYQVKGNVASTYYVTGERLERLTDEQYKIKGGTLSSCQGDVPSWSFKTQEVVVKLDRYALLKGPSLWVKKIPALYLPLLMVPLSDSLSSRKRSTGLLTPSFSFSDRDGLVTKNSLFWAINDHSDATVSLDYLMKRGLRPDVEYRYAWSKDTHGKLRSSFLHDNDKGGNFFKLEFDHQQKFQNGIEGMAKVDLVSTRNGNKEFEDNVDERTRRYSDTFLNLRKNWENQGVQFYAEYLEGLRSGRRRESSREEVLRKLPEISYAYQATNIPGTPFFFQAESSAVDLYREPRNFRGAQGSGGVNSLIPEKEELVRMDFFPQISMPIRGLPWMTLVPKLGFRETFFSQLEGYAKDSFSRELLVFESRLEGPKSYRTFALNGERFSSIKHLIEPRVTYKYAKTLGSDRSEASDRHMLPFDLIDAYGPQHSLGFSLINRFLAKEKKGDHFASREIARLELSQITHLNRDGVGVDNRKPFSSLNVDLETSIFPFLEFNMDASVNLNEGAMSRNSQQIKAKWPKIGYFTLDRRYFKLSEEDRRFFKKNNKFFRPALLDTFLDNETEEFYRIGLGLEFIRNLNLEFGTRFDASRGKAIENDFGFRYTGSCFELGFGIYHRRDKMEFSFLVSLQGLGTIGKIGKERAFHRP</sequence>
<dbReference type="EMBL" id="JACPRF010000397">
    <property type="protein sequence ID" value="MBI2877797.1"/>
    <property type="molecule type" value="Genomic_DNA"/>
</dbReference>